<dbReference type="InterPro" id="IPR001298">
    <property type="entry name" value="Filamin/ABP280_rpt"/>
</dbReference>
<dbReference type="InterPro" id="IPR050952">
    <property type="entry name" value="TRIM-NHL_E3_ligases"/>
</dbReference>
<dbReference type="GO" id="GO:0008270">
    <property type="term" value="F:zinc ion binding"/>
    <property type="evidence" value="ECO:0007669"/>
    <property type="project" value="UniProtKB-KW"/>
</dbReference>
<sequence length="584" mass="64728">MERELESCQVDVREIGARTRRVMAATEEALTLTDPRENAFLKLHTQPKKLLKDHHTSPASTYTQTQLLLRTFDVSGKPRTSGGDPIKVEITTRRRSPPPPQPPPTSSNHEQHRRRNPSDRDQSNRCSLNQDPNHADYSNPQDRDPARVRDRTGHDRSHDQSNHQPPLSGGSIRPAQAQVPDPPDQRRSNNTSSSRRPPSDSLSNSSASTPPPPTTFTQSHLHQTITSCSTASINTNIISTTNHTDSNHDSSNHSNIGQERSRWINSATSSVSATINDNDDGTYTISFIAYEAGEYDVHVTIFGRPIKNSPYTVVVSGHHAPRWQFGSFGLGELQLKQPVKIVQDHKGFSYILDTGNNRIKMLDGNGEYLDDIHSEALKDASTVGMTILPSGDILTLNWRTKEITKCTHNGETLQVMSFSEFMEPIDITVDSRSRILIADTGCAKEKTLKLVKIFTKIPKSPTETPSITIPPLQIFVFDASFRPLFSFDVGAHCDSAPVTCVCIGLNDEILVGTCSSLLLFDPGGRSDFFSANFFQFQGSFVFALDSYGSRLRCPCGVRVGTHRWTGMCLVVDSATHSVKAYQFR</sequence>
<dbReference type="InterPro" id="IPR014756">
    <property type="entry name" value="Ig_E-set"/>
</dbReference>
<dbReference type="InterPro" id="IPR017868">
    <property type="entry name" value="Filamin/ABP280_repeat-like"/>
</dbReference>
<evidence type="ECO:0000313" key="3">
    <source>
        <dbReference type="EMBL" id="VDK59939.1"/>
    </source>
</evidence>
<dbReference type="GO" id="GO:0043161">
    <property type="term" value="P:proteasome-mediated ubiquitin-dependent protein catabolic process"/>
    <property type="evidence" value="ECO:0007669"/>
    <property type="project" value="TreeGrafter"/>
</dbReference>
<organism evidence="3 4">
    <name type="scientific">Anisakis simplex</name>
    <name type="common">Herring worm</name>
    <dbReference type="NCBI Taxonomy" id="6269"/>
    <lineage>
        <taxon>Eukaryota</taxon>
        <taxon>Metazoa</taxon>
        <taxon>Ecdysozoa</taxon>
        <taxon>Nematoda</taxon>
        <taxon>Chromadorea</taxon>
        <taxon>Rhabditida</taxon>
        <taxon>Spirurina</taxon>
        <taxon>Ascaridomorpha</taxon>
        <taxon>Ascaridoidea</taxon>
        <taxon>Anisakidae</taxon>
        <taxon>Anisakis</taxon>
        <taxon>Anisakis simplex complex</taxon>
    </lineage>
</organism>
<dbReference type="PANTHER" id="PTHR24104">
    <property type="entry name" value="E3 UBIQUITIN-PROTEIN LIGASE NHLRC1-RELATED"/>
    <property type="match status" value="1"/>
</dbReference>
<evidence type="ECO:0000256" key="1">
    <source>
        <dbReference type="PROSITE-ProRule" id="PRU00087"/>
    </source>
</evidence>
<dbReference type="InterPro" id="IPR013783">
    <property type="entry name" value="Ig-like_fold"/>
</dbReference>
<accession>A0A3P6RHS2</accession>
<dbReference type="InterPro" id="IPR011042">
    <property type="entry name" value="6-blade_b-propeller_TolB-like"/>
</dbReference>
<reference evidence="3 4" key="1">
    <citation type="submission" date="2018-11" db="EMBL/GenBank/DDBJ databases">
        <authorList>
            <consortium name="Pathogen Informatics"/>
        </authorList>
    </citation>
    <scope>NUCLEOTIDE SEQUENCE [LARGE SCALE GENOMIC DNA]</scope>
</reference>
<evidence type="ECO:0000256" key="2">
    <source>
        <dbReference type="SAM" id="MobiDB-lite"/>
    </source>
</evidence>
<protein>
    <submittedName>
        <fullName evidence="3">Uncharacterized protein</fullName>
    </submittedName>
</protein>
<gene>
    <name evidence="3" type="ORF">ASIM_LOCUS17262</name>
</gene>
<feature type="repeat" description="Filamin" evidence="1">
    <location>
        <begin position="275"/>
        <end position="315"/>
    </location>
</feature>
<feature type="region of interest" description="Disordered" evidence="2">
    <location>
        <begin position="73"/>
        <end position="223"/>
    </location>
</feature>
<dbReference type="OrthoDB" id="252722at2759"/>
<name>A0A3P6RHS2_ANISI</name>
<dbReference type="SUPFAM" id="SSF101898">
    <property type="entry name" value="NHL repeat"/>
    <property type="match status" value="1"/>
</dbReference>
<dbReference type="PANTHER" id="PTHR24104:SF25">
    <property type="entry name" value="PROTEIN LIN-41"/>
    <property type="match status" value="1"/>
</dbReference>
<dbReference type="SUPFAM" id="SSF81296">
    <property type="entry name" value="E set domains"/>
    <property type="match status" value="1"/>
</dbReference>
<dbReference type="GO" id="GO:0000209">
    <property type="term" value="P:protein polyubiquitination"/>
    <property type="evidence" value="ECO:0007669"/>
    <property type="project" value="TreeGrafter"/>
</dbReference>
<feature type="compositionally biased region" description="Low complexity" evidence="2">
    <location>
        <begin position="188"/>
        <end position="208"/>
    </location>
</feature>
<evidence type="ECO:0000313" key="4">
    <source>
        <dbReference type="Proteomes" id="UP000267096"/>
    </source>
</evidence>
<proteinExistence type="predicted"/>
<dbReference type="Gene3D" id="2.120.10.30">
    <property type="entry name" value="TolB, C-terminal domain"/>
    <property type="match status" value="1"/>
</dbReference>
<dbReference type="EMBL" id="UYRR01033922">
    <property type="protein sequence ID" value="VDK59939.1"/>
    <property type="molecule type" value="Genomic_DNA"/>
</dbReference>
<dbReference type="AlphaFoldDB" id="A0A3P6RHS2"/>
<feature type="compositionally biased region" description="Polar residues" evidence="2">
    <location>
        <begin position="124"/>
        <end position="140"/>
    </location>
</feature>
<dbReference type="SMART" id="SM00557">
    <property type="entry name" value="IG_FLMN"/>
    <property type="match status" value="1"/>
</dbReference>
<feature type="region of interest" description="Disordered" evidence="2">
    <location>
        <begin position="239"/>
        <end position="259"/>
    </location>
</feature>
<dbReference type="GO" id="GO:0061630">
    <property type="term" value="F:ubiquitin protein ligase activity"/>
    <property type="evidence" value="ECO:0007669"/>
    <property type="project" value="TreeGrafter"/>
</dbReference>
<dbReference type="Proteomes" id="UP000267096">
    <property type="component" value="Unassembled WGS sequence"/>
</dbReference>
<dbReference type="Pfam" id="PF00630">
    <property type="entry name" value="Filamin"/>
    <property type="match status" value="1"/>
</dbReference>
<dbReference type="PROSITE" id="PS50194">
    <property type="entry name" value="FILAMIN_REPEAT"/>
    <property type="match status" value="1"/>
</dbReference>
<dbReference type="Gene3D" id="2.60.40.10">
    <property type="entry name" value="Immunoglobulins"/>
    <property type="match status" value="1"/>
</dbReference>
<keyword evidence="4" id="KW-1185">Reference proteome</keyword>
<feature type="compositionally biased region" description="Basic and acidic residues" evidence="2">
    <location>
        <begin position="141"/>
        <end position="161"/>
    </location>
</feature>